<protein>
    <submittedName>
        <fullName evidence="2">Uncharacterized protein</fullName>
    </submittedName>
</protein>
<evidence type="ECO:0000313" key="2">
    <source>
        <dbReference type="EMBL" id="QFI55050.1"/>
    </source>
</evidence>
<keyword evidence="1" id="KW-1133">Transmembrane helix</keyword>
<dbReference type="AlphaFoldDB" id="A0A5J6WWF3"/>
<evidence type="ECO:0000256" key="1">
    <source>
        <dbReference type="SAM" id="Phobius"/>
    </source>
</evidence>
<feature type="transmembrane region" description="Helical" evidence="1">
    <location>
        <begin position="40"/>
        <end position="61"/>
    </location>
</feature>
<reference evidence="2 3" key="1">
    <citation type="submission" date="2019-05" db="EMBL/GenBank/DDBJ databases">
        <title>OXA-830, a novel chromosomally encoded expanded-spectrum class D beta-lactamase in Aeromonas simiae.</title>
        <authorList>
            <person name="Zhou W."/>
            <person name="Chen Q."/>
        </authorList>
    </citation>
    <scope>NUCLEOTIDE SEQUENCE [LARGE SCALE GENOMIC DNA]</scope>
    <source>
        <strain evidence="2 3">A6</strain>
    </source>
</reference>
<dbReference type="Proteomes" id="UP000594034">
    <property type="component" value="Chromosome"/>
</dbReference>
<evidence type="ECO:0000313" key="3">
    <source>
        <dbReference type="Proteomes" id="UP000594034"/>
    </source>
</evidence>
<proteinExistence type="predicted"/>
<dbReference type="RefSeq" id="WP_193000730.1">
    <property type="nucleotide sequence ID" value="NZ_CP040449.1"/>
</dbReference>
<name>A0A5J6WWF3_9GAMM</name>
<keyword evidence="1" id="KW-0812">Transmembrane</keyword>
<gene>
    <name evidence="2" type="ORF">FE240_10350</name>
</gene>
<dbReference type="KEGG" id="asim:FE240_10350"/>
<accession>A0A5J6WWF3</accession>
<feature type="transmembrane region" description="Helical" evidence="1">
    <location>
        <begin position="12"/>
        <end position="34"/>
    </location>
</feature>
<dbReference type="EMBL" id="CP040449">
    <property type="protein sequence ID" value="QFI55050.1"/>
    <property type="molecule type" value="Genomic_DNA"/>
</dbReference>
<keyword evidence="3" id="KW-1185">Reference proteome</keyword>
<sequence>MHHTSEKMADFIADRIEFLTFLASVSALMALLTGMEGERALAFTALNLPIGLLLLVGLGLLSPLAFHWRLLGTTLLLTGAALTVMGLGASWITPIAVWCVYGLMGLEVMWQARANQLRLATR</sequence>
<organism evidence="2 3">
    <name type="scientific">Aeromonas simiae</name>
    <dbReference type="NCBI Taxonomy" id="218936"/>
    <lineage>
        <taxon>Bacteria</taxon>
        <taxon>Pseudomonadati</taxon>
        <taxon>Pseudomonadota</taxon>
        <taxon>Gammaproteobacteria</taxon>
        <taxon>Aeromonadales</taxon>
        <taxon>Aeromonadaceae</taxon>
        <taxon>Aeromonas</taxon>
    </lineage>
</organism>
<keyword evidence="1" id="KW-0472">Membrane</keyword>